<dbReference type="GO" id="GO:0046656">
    <property type="term" value="P:folic acid biosynthetic process"/>
    <property type="evidence" value="ECO:0007669"/>
    <property type="project" value="UniProtKB-UniRule"/>
</dbReference>
<evidence type="ECO:0000256" key="3">
    <source>
        <dbReference type="ARBA" id="ARBA00005708"/>
    </source>
</evidence>
<proteinExistence type="inferred from homology"/>
<name>A0AAP5I3A2_9CYAN</name>
<sequence length="130" mass="14424">MDCIHLTGIRSYGYTGYLPEEQVLGQWFEVDVKLWLDLSTSAKTDAIEDTVDYRNVINLTQHLIKTSKFVLVERLTATIADSILAASDRIAQVQVTLSKPAAPIPDFGGKITIELTRSKPLDKVYPSNAV</sequence>
<accession>A0AAP5I3A2</accession>
<feature type="domain" description="Dihydroneopterin aldolase/epimerase" evidence="7">
    <location>
        <begin position="4"/>
        <end position="117"/>
    </location>
</feature>
<keyword evidence="5 6" id="KW-0456">Lyase</keyword>
<dbReference type="SMART" id="SM00905">
    <property type="entry name" value="FolB"/>
    <property type="match status" value="1"/>
</dbReference>
<keyword evidence="9" id="KW-1185">Reference proteome</keyword>
<protein>
    <recommendedName>
        <fullName evidence="6">7,8-dihydroneopterin aldolase</fullName>
        <ecNumber evidence="6">4.1.2.25</ecNumber>
    </recommendedName>
</protein>
<dbReference type="AlphaFoldDB" id="A0AAP5I3A2"/>
<dbReference type="PANTHER" id="PTHR42844:SF1">
    <property type="entry name" value="DIHYDRONEOPTERIN ALDOLASE 1-RELATED"/>
    <property type="match status" value="1"/>
</dbReference>
<dbReference type="NCBIfam" id="TIGR00525">
    <property type="entry name" value="folB"/>
    <property type="match status" value="1"/>
</dbReference>
<dbReference type="NCBIfam" id="TIGR00526">
    <property type="entry name" value="folB_dom"/>
    <property type="match status" value="1"/>
</dbReference>
<evidence type="ECO:0000313" key="9">
    <source>
        <dbReference type="Proteomes" id="UP000667802"/>
    </source>
</evidence>
<dbReference type="PANTHER" id="PTHR42844">
    <property type="entry name" value="DIHYDRONEOPTERIN ALDOLASE 1-RELATED"/>
    <property type="match status" value="1"/>
</dbReference>
<keyword evidence="4 6" id="KW-0289">Folate biosynthesis</keyword>
<comment type="similarity">
    <text evidence="3 6">Belongs to the DHNA family.</text>
</comment>
<dbReference type="Gene3D" id="3.30.1130.10">
    <property type="match status" value="1"/>
</dbReference>
<evidence type="ECO:0000256" key="5">
    <source>
        <dbReference type="ARBA" id="ARBA00023239"/>
    </source>
</evidence>
<organism evidence="8 9">
    <name type="scientific">Aetokthonos hydrillicola Thurmond2011</name>
    <dbReference type="NCBI Taxonomy" id="2712845"/>
    <lineage>
        <taxon>Bacteria</taxon>
        <taxon>Bacillati</taxon>
        <taxon>Cyanobacteriota</taxon>
        <taxon>Cyanophyceae</taxon>
        <taxon>Nostocales</taxon>
        <taxon>Hapalosiphonaceae</taxon>
        <taxon>Aetokthonos</taxon>
    </lineage>
</organism>
<evidence type="ECO:0000259" key="7">
    <source>
        <dbReference type="SMART" id="SM00905"/>
    </source>
</evidence>
<comment type="catalytic activity">
    <reaction evidence="1 6">
        <text>7,8-dihydroneopterin = 6-hydroxymethyl-7,8-dihydropterin + glycolaldehyde</text>
        <dbReference type="Rhea" id="RHEA:10540"/>
        <dbReference type="ChEBI" id="CHEBI:17001"/>
        <dbReference type="ChEBI" id="CHEBI:17071"/>
        <dbReference type="ChEBI" id="CHEBI:44841"/>
        <dbReference type="EC" id="4.1.2.25"/>
    </reaction>
</comment>
<gene>
    <name evidence="8" type="primary">folB</name>
    <name evidence="8" type="ORF">G7B40_006935</name>
</gene>
<comment type="pathway">
    <text evidence="2 6">Cofactor biosynthesis; tetrahydrofolate biosynthesis; 2-amino-4-hydroxy-6-hydroxymethyl-7,8-dihydropteridine diphosphate from 7,8-dihydroneopterin triphosphate: step 3/4.</text>
</comment>
<comment type="caution">
    <text evidence="8">The sequence shown here is derived from an EMBL/GenBank/DDBJ whole genome shotgun (WGS) entry which is preliminary data.</text>
</comment>
<evidence type="ECO:0000256" key="4">
    <source>
        <dbReference type="ARBA" id="ARBA00022909"/>
    </source>
</evidence>
<dbReference type="InterPro" id="IPR043133">
    <property type="entry name" value="GTP-CH-I_C/QueF"/>
</dbReference>
<comment type="function">
    <text evidence="6">Catalyzes the conversion of 7,8-dihydroneopterin to 6-hydroxymethyl-7,8-dihydropterin.</text>
</comment>
<dbReference type="EMBL" id="JAALHA020000002">
    <property type="protein sequence ID" value="MDR9894307.1"/>
    <property type="molecule type" value="Genomic_DNA"/>
</dbReference>
<dbReference type="Pfam" id="PF02152">
    <property type="entry name" value="FolB"/>
    <property type="match status" value="1"/>
</dbReference>
<dbReference type="GO" id="GO:0046654">
    <property type="term" value="P:tetrahydrofolate biosynthetic process"/>
    <property type="evidence" value="ECO:0007669"/>
    <property type="project" value="UniProtKB-UniRule"/>
</dbReference>
<reference evidence="9" key="1">
    <citation type="journal article" date="2021" name="Science">
        <title>Hunting the eagle killer: A cyanobacterial neurotoxin causes vacuolar myelinopathy.</title>
        <authorList>
            <person name="Breinlinger S."/>
            <person name="Phillips T.J."/>
            <person name="Haram B.N."/>
            <person name="Mares J."/>
            <person name="Martinez Yerena J.A."/>
            <person name="Hrouzek P."/>
            <person name="Sobotka R."/>
            <person name="Henderson W.M."/>
            <person name="Schmieder P."/>
            <person name="Williams S.M."/>
            <person name="Lauderdale J.D."/>
            <person name="Wilde H.D."/>
            <person name="Gerrin W."/>
            <person name="Kust A."/>
            <person name="Washington J.W."/>
            <person name="Wagner C."/>
            <person name="Geier B."/>
            <person name="Liebeke M."/>
            <person name="Enke H."/>
            <person name="Niedermeyer T.H.J."/>
            <person name="Wilde S.B."/>
        </authorList>
    </citation>
    <scope>NUCLEOTIDE SEQUENCE [LARGE SCALE GENOMIC DNA]</scope>
    <source>
        <strain evidence="9">Thurmond2011</strain>
    </source>
</reference>
<evidence type="ECO:0000256" key="1">
    <source>
        <dbReference type="ARBA" id="ARBA00001353"/>
    </source>
</evidence>
<dbReference type="Proteomes" id="UP000667802">
    <property type="component" value="Unassembled WGS sequence"/>
</dbReference>
<dbReference type="GO" id="GO:0005737">
    <property type="term" value="C:cytoplasm"/>
    <property type="evidence" value="ECO:0007669"/>
    <property type="project" value="TreeGrafter"/>
</dbReference>
<dbReference type="InterPro" id="IPR006156">
    <property type="entry name" value="Dihydroneopterin_aldolase"/>
</dbReference>
<dbReference type="RefSeq" id="WP_208346182.1">
    <property type="nucleotide sequence ID" value="NZ_CAWQFN010000927.1"/>
</dbReference>
<evidence type="ECO:0000256" key="6">
    <source>
        <dbReference type="RuleBase" id="RU362079"/>
    </source>
</evidence>
<dbReference type="EC" id="4.1.2.25" evidence="6"/>
<dbReference type="GO" id="GO:0004150">
    <property type="term" value="F:dihydroneopterin aldolase activity"/>
    <property type="evidence" value="ECO:0007669"/>
    <property type="project" value="UniProtKB-UniRule"/>
</dbReference>
<evidence type="ECO:0000313" key="8">
    <source>
        <dbReference type="EMBL" id="MDR9894307.1"/>
    </source>
</evidence>
<dbReference type="SUPFAM" id="SSF55620">
    <property type="entry name" value="Tetrahydrobiopterin biosynthesis enzymes-like"/>
    <property type="match status" value="1"/>
</dbReference>
<dbReference type="InterPro" id="IPR006157">
    <property type="entry name" value="FolB_dom"/>
</dbReference>
<evidence type="ECO:0000256" key="2">
    <source>
        <dbReference type="ARBA" id="ARBA00005013"/>
    </source>
</evidence>
<dbReference type="CDD" id="cd00534">
    <property type="entry name" value="DHNA_DHNTPE"/>
    <property type="match status" value="1"/>
</dbReference>